<dbReference type="InterPro" id="IPR004438">
    <property type="entry name" value="Peptidase_M3B"/>
</dbReference>
<protein>
    <recommendedName>
        <fullName evidence="6">Oligopeptidase F</fullName>
        <ecNumber evidence="6">3.4.24.-</ecNumber>
    </recommendedName>
</protein>
<dbReference type="Proteomes" id="UP000297454">
    <property type="component" value="Unassembled WGS sequence"/>
</dbReference>
<dbReference type="GO" id="GO:0006518">
    <property type="term" value="P:peptide metabolic process"/>
    <property type="evidence" value="ECO:0007669"/>
    <property type="project" value="TreeGrafter"/>
</dbReference>
<dbReference type="PANTHER" id="PTHR11804">
    <property type="entry name" value="PROTEASE M3 THIMET OLIGOPEPTIDASE-RELATED"/>
    <property type="match status" value="1"/>
</dbReference>
<feature type="domain" description="Oligopeptidase F N-terminal" evidence="8">
    <location>
        <begin position="110"/>
        <end position="175"/>
    </location>
</feature>
<organism evidence="9 10">
    <name type="scientific">Helcococcus ovis</name>
    <dbReference type="NCBI Taxonomy" id="72026"/>
    <lineage>
        <taxon>Bacteria</taxon>
        <taxon>Bacillati</taxon>
        <taxon>Bacillota</taxon>
        <taxon>Tissierellia</taxon>
        <taxon>Tissierellales</taxon>
        <taxon>Peptoniphilaceae</taxon>
        <taxon>Helcococcus</taxon>
    </lineage>
</organism>
<dbReference type="InterPro" id="IPR001567">
    <property type="entry name" value="Pept_M3A_M3B_dom"/>
</dbReference>
<comment type="similarity">
    <text evidence="6">Belongs to the peptidase M3B family.</text>
</comment>
<dbReference type="GO" id="GO:0006508">
    <property type="term" value="P:proteolysis"/>
    <property type="evidence" value="ECO:0007669"/>
    <property type="project" value="UniProtKB-KW"/>
</dbReference>
<evidence type="ECO:0000313" key="10">
    <source>
        <dbReference type="Proteomes" id="UP000297454"/>
    </source>
</evidence>
<sequence length="600" mass="69316">MKREDAKIEQTWDISLIYKSVGEYEQQLERYKDLILKFIENYKGKINSLEILKSSIRDMIEFSEIASKISHYATLPVEANTFDEEAENRANDLNQIFAEYGAMLSFYESEILELDTKILEEAKKEKDFKVFIEDILEQKAHTLSPDVEKALKSLSPILNSPYRLYGETKFKDIAFPDFEANGEKHSLSYNKFEGSLEYSKNTEIRRNAFEAFSNTLRKYENTTASVYNTQVQKEKIISKLRGYDSVFDYLLSSQKVSKELYNRQMDIIMEELAPHMRKYASILKRVHKLDTIKYSDLKMEVDPDYSKKVSYEEAEKYVLEGLSILGDDYLAIMKEAFENRWIDYVDSEGKSTGAFCASPYGTNSYILMSFNENMSDVMTLAHELGHAGHFQLTHKHQSILNSEPSMYFVESPSTTNELIVENHLLNVAEKDNDLRMKRWVLSQMVAKTYYHNFVTHLLEAYYQREVYKLVDEGRQVNAKILNKIFRETLEKFWGDAVELVEGSELTWMRQPHYYMGLYPYTYSAGLTIGTQVSKKIRAEGKEVANKWKEVLKLGGSKSPQELAQLAGVDVSTDAPLKDTVAYIGSLISEIEEISVKLGEI</sequence>
<evidence type="ECO:0000256" key="5">
    <source>
        <dbReference type="ARBA" id="ARBA00023049"/>
    </source>
</evidence>
<keyword evidence="5 6" id="KW-0482">Metalloprotease</keyword>
<evidence type="ECO:0000259" key="7">
    <source>
        <dbReference type="Pfam" id="PF01432"/>
    </source>
</evidence>
<keyword evidence="3 6" id="KW-0378">Hydrolase</keyword>
<evidence type="ECO:0000256" key="1">
    <source>
        <dbReference type="ARBA" id="ARBA00022670"/>
    </source>
</evidence>
<accession>A0A4R9C457</accession>
<dbReference type="Pfam" id="PF01432">
    <property type="entry name" value="Peptidase_M3"/>
    <property type="match status" value="1"/>
</dbReference>
<dbReference type="RefSeq" id="WP_134744328.1">
    <property type="nucleotide sequence ID" value="NZ_JBFNGE010000009.1"/>
</dbReference>
<dbReference type="Gene3D" id="1.20.140.70">
    <property type="entry name" value="Oligopeptidase f, N-terminal domain"/>
    <property type="match status" value="1"/>
</dbReference>
<name>A0A4R9C457_9FIRM</name>
<comment type="function">
    <text evidence="6">Has oligopeptidase activity and degrades a variety of small bioactive peptides.</text>
</comment>
<dbReference type="EMBL" id="SCFR01000008">
    <property type="protein sequence ID" value="TFF66671.1"/>
    <property type="molecule type" value="Genomic_DNA"/>
</dbReference>
<keyword evidence="10" id="KW-1185">Reference proteome</keyword>
<evidence type="ECO:0000313" key="9">
    <source>
        <dbReference type="EMBL" id="TFF66671.1"/>
    </source>
</evidence>
<keyword evidence="2 6" id="KW-0479">Metal-binding</keyword>
<dbReference type="GO" id="GO:0046872">
    <property type="term" value="F:metal ion binding"/>
    <property type="evidence" value="ECO:0007669"/>
    <property type="project" value="UniProtKB-UniRule"/>
</dbReference>
<reference evidence="9 10" key="1">
    <citation type="submission" date="2019-01" db="EMBL/GenBank/DDBJ databases">
        <title>Draft Genome Sequences of Helcococcus ovis Strains Isolated from the Uterus and Vagina of Dairy Cows with Metritis.</title>
        <authorList>
            <person name="Cunha F."/>
            <person name="Jeon S.J."/>
            <person name="Kutzer P."/>
            <person name="Galvao K.N."/>
        </authorList>
    </citation>
    <scope>NUCLEOTIDE SEQUENCE [LARGE SCALE GENOMIC DNA]</scope>
    <source>
        <strain evidence="9 10">KG-37</strain>
    </source>
</reference>
<dbReference type="SUPFAM" id="SSF55486">
    <property type="entry name" value="Metalloproteases ('zincins'), catalytic domain"/>
    <property type="match status" value="1"/>
</dbReference>
<comment type="cofactor">
    <cofactor evidence="6">
        <name>Zn(2+)</name>
        <dbReference type="ChEBI" id="CHEBI:29105"/>
    </cofactor>
    <text evidence="6">Binds 1 zinc ion.</text>
</comment>
<evidence type="ECO:0000256" key="3">
    <source>
        <dbReference type="ARBA" id="ARBA00022801"/>
    </source>
</evidence>
<dbReference type="InterPro" id="IPR034009">
    <property type="entry name" value="M3B_PepF_4"/>
</dbReference>
<dbReference type="EC" id="3.4.24.-" evidence="6"/>
<dbReference type="Gene3D" id="1.10.1370.20">
    <property type="entry name" value="Oligoendopeptidase f, C-terminal domain"/>
    <property type="match status" value="1"/>
</dbReference>
<evidence type="ECO:0000256" key="4">
    <source>
        <dbReference type="ARBA" id="ARBA00022833"/>
    </source>
</evidence>
<dbReference type="Pfam" id="PF08439">
    <property type="entry name" value="Peptidase_M3_N"/>
    <property type="match status" value="1"/>
</dbReference>
<proteinExistence type="inferred from homology"/>
<dbReference type="CDD" id="cd09609">
    <property type="entry name" value="M3B_PepF"/>
    <property type="match status" value="1"/>
</dbReference>
<evidence type="ECO:0000259" key="8">
    <source>
        <dbReference type="Pfam" id="PF08439"/>
    </source>
</evidence>
<dbReference type="PANTHER" id="PTHR11804:SF45">
    <property type="entry name" value="SIMILAR TO OLIGOENDOPEPTIDASE"/>
    <property type="match status" value="1"/>
</dbReference>
<evidence type="ECO:0000256" key="2">
    <source>
        <dbReference type="ARBA" id="ARBA00022723"/>
    </source>
</evidence>
<dbReference type="InterPro" id="IPR013647">
    <property type="entry name" value="OligopepF_N_dom"/>
</dbReference>
<dbReference type="NCBIfam" id="TIGR00181">
    <property type="entry name" value="pepF"/>
    <property type="match status" value="1"/>
</dbReference>
<dbReference type="GO" id="GO:0004222">
    <property type="term" value="F:metalloendopeptidase activity"/>
    <property type="evidence" value="ECO:0007669"/>
    <property type="project" value="UniProtKB-UniRule"/>
</dbReference>
<dbReference type="InterPro" id="IPR045090">
    <property type="entry name" value="Pept_M3A_M3B"/>
</dbReference>
<dbReference type="InterPro" id="IPR042088">
    <property type="entry name" value="OligoPept_F_C"/>
</dbReference>
<keyword evidence="4 6" id="KW-0862">Zinc</keyword>
<dbReference type="AlphaFoldDB" id="A0A4R9C457"/>
<gene>
    <name evidence="9" type="primary">pepF</name>
    <name evidence="9" type="ORF">EQF91_03495</name>
</gene>
<feature type="domain" description="Peptidase M3A/M3B catalytic" evidence="7">
    <location>
        <begin position="196"/>
        <end position="579"/>
    </location>
</feature>
<keyword evidence="1 6" id="KW-0645">Protease</keyword>
<evidence type="ECO:0000256" key="6">
    <source>
        <dbReference type="RuleBase" id="RU368091"/>
    </source>
</evidence>
<comment type="caution">
    <text evidence="9">The sequence shown here is derived from an EMBL/GenBank/DDBJ whole genome shotgun (WGS) entry which is preliminary data.</text>
</comment>